<evidence type="ECO:0000313" key="2">
    <source>
        <dbReference type="EMBL" id="GGF48906.1"/>
    </source>
</evidence>
<keyword evidence="1" id="KW-0732">Signal</keyword>
<accession>A0A8J2Z220</accession>
<dbReference type="InterPro" id="IPR008869">
    <property type="entry name" value="MlaC/ttg2D"/>
</dbReference>
<evidence type="ECO:0000256" key="1">
    <source>
        <dbReference type="SAM" id="SignalP"/>
    </source>
</evidence>
<evidence type="ECO:0000313" key="3">
    <source>
        <dbReference type="Proteomes" id="UP000646365"/>
    </source>
</evidence>
<reference evidence="2" key="1">
    <citation type="journal article" date="2014" name="Int. J. Syst. Evol. Microbiol.">
        <title>Complete genome sequence of Corynebacterium casei LMG S-19264T (=DSM 44701T), isolated from a smear-ripened cheese.</title>
        <authorList>
            <consortium name="US DOE Joint Genome Institute (JGI-PGF)"/>
            <person name="Walter F."/>
            <person name="Albersmeier A."/>
            <person name="Kalinowski J."/>
            <person name="Ruckert C."/>
        </authorList>
    </citation>
    <scope>NUCLEOTIDE SEQUENCE</scope>
    <source>
        <strain evidence="2">CGMCC 1.15725</strain>
    </source>
</reference>
<dbReference type="Pfam" id="PF05494">
    <property type="entry name" value="MlaC"/>
    <property type="match status" value="1"/>
</dbReference>
<dbReference type="NCBIfam" id="TIGR03481">
    <property type="entry name" value="HpnM"/>
    <property type="match status" value="1"/>
</dbReference>
<sequence length="205" mass="22127">MLAGLVAFSSAAPALAAPALPAGDPSAVVSSLNSSLLAVMQNAQKLGYKGRYAALEPVVRQVFDVAYMTRIAVGSGWSTLSDDQQAQLVDAFRRFITATYARRFDGYSGEKFVTDGAKSVGDSTLVATRLIKSDGEPVVLNYLTREDASQDGRWQVVDIYLTGTISELATRRSEFAAVFRRSGYDGLLEALRQKVSQIETDSRVS</sequence>
<dbReference type="EMBL" id="BMJQ01000028">
    <property type="protein sequence ID" value="GGF48906.1"/>
    <property type="molecule type" value="Genomic_DNA"/>
</dbReference>
<feature type="chain" id="PRO_5035327501" description="Hopanoid biosynthesis protein HpnM" evidence="1">
    <location>
        <begin position="17"/>
        <end position="205"/>
    </location>
</feature>
<dbReference type="Proteomes" id="UP000646365">
    <property type="component" value="Unassembled WGS sequence"/>
</dbReference>
<keyword evidence="3" id="KW-1185">Reference proteome</keyword>
<dbReference type="PANTHER" id="PTHR36573:SF1">
    <property type="entry name" value="INTERMEMBRANE PHOSPHOLIPID TRANSPORT SYSTEM BINDING PROTEIN MLAC"/>
    <property type="match status" value="1"/>
</dbReference>
<reference evidence="2" key="2">
    <citation type="submission" date="2020-09" db="EMBL/GenBank/DDBJ databases">
        <authorList>
            <person name="Sun Q."/>
            <person name="Zhou Y."/>
        </authorList>
    </citation>
    <scope>NUCLEOTIDE SEQUENCE</scope>
    <source>
        <strain evidence="2">CGMCC 1.15725</strain>
    </source>
</reference>
<dbReference type="AlphaFoldDB" id="A0A8J2Z220"/>
<evidence type="ECO:0008006" key="4">
    <source>
        <dbReference type="Google" id="ProtNLM"/>
    </source>
</evidence>
<gene>
    <name evidence="2" type="ORF">GCM10011611_64120</name>
</gene>
<comment type="caution">
    <text evidence="2">The sequence shown here is derived from an EMBL/GenBank/DDBJ whole genome shotgun (WGS) entry which is preliminary data.</text>
</comment>
<name>A0A8J2Z220_9PROT</name>
<dbReference type="PANTHER" id="PTHR36573">
    <property type="entry name" value="INTERMEMBRANE PHOSPHOLIPID TRANSPORT SYSTEM BINDING PROTEIN MLAC"/>
    <property type="match status" value="1"/>
</dbReference>
<dbReference type="Gene3D" id="3.10.450.710">
    <property type="entry name" value="Tgt2/MlaC"/>
    <property type="match status" value="1"/>
</dbReference>
<protein>
    <recommendedName>
        <fullName evidence="4">Hopanoid biosynthesis protein HpnM</fullName>
    </recommendedName>
</protein>
<proteinExistence type="predicted"/>
<dbReference type="InterPro" id="IPR042245">
    <property type="entry name" value="Tgt2/MlaC_sf"/>
</dbReference>
<dbReference type="InterPro" id="IPR017842">
    <property type="entry name" value="Hopanoid_biosyn-assoc_HpnM"/>
</dbReference>
<feature type="signal peptide" evidence="1">
    <location>
        <begin position="1"/>
        <end position="16"/>
    </location>
</feature>
<organism evidence="2 3">
    <name type="scientific">Aliidongia dinghuensis</name>
    <dbReference type="NCBI Taxonomy" id="1867774"/>
    <lineage>
        <taxon>Bacteria</taxon>
        <taxon>Pseudomonadati</taxon>
        <taxon>Pseudomonadota</taxon>
        <taxon>Alphaproteobacteria</taxon>
        <taxon>Rhodospirillales</taxon>
        <taxon>Dongiaceae</taxon>
        <taxon>Aliidongia</taxon>
    </lineage>
</organism>